<feature type="region of interest" description="Disordered" evidence="1">
    <location>
        <begin position="1"/>
        <end position="51"/>
    </location>
</feature>
<proteinExistence type="predicted"/>
<name>A0AAV3Q8Y9_LITER</name>
<gene>
    <name evidence="2" type="ORF">LIER_16987</name>
</gene>
<comment type="caution">
    <text evidence="2">The sequence shown here is derived from an EMBL/GenBank/DDBJ whole genome shotgun (WGS) entry which is preliminary data.</text>
</comment>
<organism evidence="2 3">
    <name type="scientific">Lithospermum erythrorhizon</name>
    <name type="common">Purple gromwell</name>
    <name type="synonym">Lithospermum officinale var. erythrorhizon</name>
    <dbReference type="NCBI Taxonomy" id="34254"/>
    <lineage>
        <taxon>Eukaryota</taxon>
        <taxon>Viridiplantae</taxon>
        <taxon>Streptophyta</taxon>
        <taxon>Embryophyta</taxon>
        <taxon>Tracheophyta</taxon>
        <taxon>Spermatophyta</taxon>
        <taxon>Magnoliopsida</taxon>
        <taxon>eudicotyledons</taxon>
        <taxon>Gunneridae</taxon>
        <taxon>Pentapetalae</taxon>
        <taxon>asterids</taxon>
        <taxon>lamiids</taxon>
        <taxon>Boraginales</taxon>
        <taxon>Boraginaceae</taxon>
        <taxon>Boraginoideae</taxon>
        <taxon>Lithospermeae</taxon>
        <taxon>Lithospermum</taxon>
    </lineage>
</organism>
<keyword evidence="3" id="KW-1185">Reference proteome</keyword>
<protein>
    <submittedName>
        <fullName evidence="2">Uncharacterized protein</fullName>
    </submittedName>
</protein>
<evidence type="ECO:0000256" key="1">
    <source>
        <dbReference type="SAM" id="MobiDB-lite"/>
    </source>
</evidence>
<evidence type="ECO:0000313" key="3">
    <source>
        <dbReference type="Proteomes" id="UP001454036"/>
    </source>
</evidence>
<dbReference type="Proteomes" id="UP001454036">
    <property type="component" value="Unassembled WGS sequence"/>
</dbReference>
<dbReference type="EMBL" id="BAABME010003884">
    <property type="protein sequence ID" value="GAA0160435.1"/>
    <property type="molecule type" value="Genomic_DNA"/>
</dbReference>
<accession>A0AAV3Q8Y9</accession>
<evidence type="ECO:0000313" key="2">
    <source>
        <dbReference type="EMBL" id="GAA0160435.1"/>
    </source>
</evidence>
<dbReference type="AlphaFoldDB" id="A0AAV3Q8Y9"/>
<reference evidence="2 3" key="1">
    <citation type="submission" date="2024-01" db="EMBL/GenBank/DDBJ databases">
        <title>The complete chloroplast genome sequence of Lithospermum erythrorhizon: insights into the phylogenetic relationship among Boraginaceae species and the maternal lineages of purple gromwells.</title>
        <authorList>
            <person name="Okada T."/>
            <person name="Watanabe K."/>
        </authorList>
    </citation>
    <scope>NUCLEOTIDE SEQUENCE [LARGE SCALE GENOMIC DNA]</scope>
</reference>
<feature type="compositionally biased region" description="Polar residues" evidence="1">
    <location>
        <begin position="1"/>
        <end position="30"/>
    </location>
</feature>
<sequence length="137" mass="15464">MSEGKQNSLSTNKPSNLENQLHIQTSTSSKLIDGGGLQVAPFRVPPEGEKEKLKERRSKAWVEIAKKYREKRINLTFIPPDVVDGKPMVKYCSADMIQGVSLVEQWRSRGSWGVDFKVSSEVRGSQMCYKGRYNEGL</sequence>